<dbReference type="KEGG" id="fpp:FPB0191_01790"/>
<feature type="domain" description="DUF2345" evidence="3">
    <location>
        <begin position="528"/>
        <end position="675"/>
    </location>
</feature>
<dbReference type="InterPro" id="IPR028244">
    <property type="entry name" value="T6SS_Rhs_Vgr_dom"/>
</dbReference>
<feature type="domain" description="Gp5/Type VI secretion system Vgr protein OB-fold" evidence="2">
    <location>
        <begin position="324"/>
        <end position="389"/>
    </location>
</feature>
<feature type="domain" description="Putative type VI secretion system Rhs element associated Vgr" evidence="4">
    <location>
        <begin position="410"/>
        <end position="510"/>
    </location>
</feature>
<dbReference type="Pfam" id="PF13296">
    <property type="entry name" value="T6SS_Vgr"/>
    <property type="match status" value="1"/>
</dbReference>
<dbReference type="AlphaFoldDB" id="A0A0A7S8J0"/>
<keyword evidence="6" id="KW-1185">Reference proteome</keyword>
<dbReference type="InterPro" id="IPR037026">
    <property type="entry name" value="Vgr_OB-fold_dom_sf"/>
</dbReference>
<dbReference type="InterPro" id="IPR006533">
    <property type="entry name" value="T6SS_Vgr_RhsGE"/>
</dbReference>
<reference evidence="5 6" key="1">
    <citation type="journal article" date="2014" name="Appl. Environ. Microbiol.">
        <title>Gut symbionts from distinct hosts exhibit genotoxic activity via divergent colibactin biosynthetic pathways.</title>
        <authorList>
            <person name="Engel P."/>
            <person name="Vizcaino M.I."/>
            <person name="Crawford J.M."/>
        </authorList>
    </citation>
    <scope>NUCLEOTIDE SEQUENCE [LARGE SCALE GENOMIC DNA]</scope>
    <source>
        <strain evidence="5 6">PEB0191</strain>
    </source>
</reference>
<dbReference type="Proteomes" id="UP000030901">
    <property type="component" value="Chromosome"/>
</dbReference>
<dbReference type="Gene3D" id="2.40.50.230">
    <property type="entry name" value="Gp5 N-terminal domain"/>
    <property type="match status" value="1"/>
</dbReference>
<proteinExistence type="inferred from homology"/>
<dbReference type="SUPFAM" id="SSF69255">
    <property type="entry name" value="gp5 N-terminal domain-like"/>
    <property type="match status" value="1"/>
</dbReference>
<dbReference type="Pfam" id="PF04717">
    <property type="entry name" value="Phage_base_V"/>
    <property type="match status" value="1"/>
</dbReference>
<gene>
    <name evidence="5" type="ORF">FPB0191_01790</name>
</gene>
<dbReference type="NCBIfam" id="TIGR01646">
    <property type="entry name" value="vgr_GE"/>
    <property type="match status" value="1"/>
</dbReference>
<protein>
    <submittedName>
        <fullName evidence="5">Rhs element Vgr protein</fullName>
    </submittedName>
</protein>
<evidence type="ECO:0000259" key="3">
    <source>
        <dbReference type="Pfam" id="PF10106"/>
    </source>
</evidence>
<dbReference type="STRING" id="1267021.FPB0191_01790"/>
<dbReference type="SUPFAM" id="SSF69279">
    <property type="entry name" value="Phage tail proteins"/>
    <property type="match status" value="2"/>
</dbReference>
<evidence type="ECO:0000313" key="5">
    <source>
        <dbReference type="EMBL" id="AJA45606.1"/>
    </source>
</evidence>
<dbReference type="HOGENOM" id="CLU_004121_4_0_6"/>
<comment type="similarity">
    <text evidence="1">Belongs to the VgrG protein family.</text>
</comment>
<dbReference type="NCBIfam" id="TIGR03361">
    <property type="entry name" value="VI_Rhs_Vgr"/>
    <property type="match status" value="1"/>
</dbReference>
<dbReference type="Pfam" id="PF05954">
    <property type="entry name" value="Phage_GPD"/>
    <property type="match status" value="1"/>
</dbReference>
<dbReference type="OrthoDB" id="9762420at2"/>
<accession>A0A0A7S8J0</accession>
<dbReference type="Pfam" id="PF10106">
    <property type="entry name" value="DUF2345"/>
    <property type="match status" value="1"/>
</dbReference>
<organism evidence="5 6">
    <name type="scientific">Frischella perrara</name>
    <dbReference type="NCBI Taxonomy" id="1267021"/>
    <lineage>
        <taxon>Bacteria</taxon>
        <taxon>Pseudomonadati</taxon>
        <taxon>Pseudomonadota</taxon>
        <taxon>Gammaproteobacteria</taxon>
        <taxon>Orbales</taxon>
        <taxon>Orbaceae</taxon>
        <taxon>Frischella</taxon>
    </lineage>
</organism>
<evidence type="ECO:0000256" key="1">
    <source>
        <dbReference type="ARBA" id="ARBA00005558"/>
    </source>
</evidence>
<evidence type="ECO:0000259" key="2">
    <source>
        <dbReference type="Pfam" id="PF04717"/>
    </source>
</evidence>
<sequence length="839" mass="94111">MIPSEQPRTLYGVITEFGLISVNKQEARYKVILKPRLALLELHNDNAIYQNQSVIEVIEQTLRKHQFTGIDYRLELHETYPIREFITQWQESDLAFIQRLLADIGVWFCFETNDKHKCEVMVISDSEQGHINGGSIVYKQPSGTVDNGTLSIWDLQQHSKSVPQSVLVKDYNYRESNNDMLANANSQPNDSTTVGIQYLLDQHYKQKDNKDIVETGSWYAKIRHQQYISEQNIIKGKTNQYHLAPGQHITLLENPLETSLSEGLIILSTQSQGNRTDSYYIEFTAMPFNLLKPYRPPLLPMPKINGTLPATITSPDNDTYGYIDTHGRYRVKFNFDLKTWKNGEESLWLRLAKPYSGDTYGFHFPLIDGTGVAVAFTNGNPNRPYIAHAMHDSSHPDHVSTANKHRNVIRTPANNKLRMDDKRGQEHIKLATEYGKTQLNLGHLVNNNKEQRGEGFELRTDEWGTIAANKGLYLTTQTEARAQGKQLDMQGAIAQLESALSIAKALQNAAIQAQAHPTDTESQSQLKANLSQLTESGILAYAQEGIALTSPENIQLSSGNSVTLAANNQTDINALNNITLSSGEAIGLFAHKNGIKLLSNQGNVEVQAQNSDLSIAAKQDIKIDSVDSKVALSAVKDIELICGGSYIKINSEGITLGTAGSVSIKSAAFQKMGPAVLNYRSTLLSGEIPKTFTEQDKRQGITLYLETDDGYPIPTTKYQVRFENGEFRQGRLDREGKVVLKHVPPNMDYYYQFPDDDDIISKANAQRLNKAIKTINSEQIIGYLAYSKTIVHKTIEAYKEIYDEDMIKAIYLALGPFHKDKKAIDYLFAKANIKRNNNK</sequence>
<name>A0A0A7S8J0_FRIPE</name>
<dbReference type="InterPro" id="IPR006531">
    <property type="entry name" value="Gp5/Vgr_OB"/>
</dbReference>
<evidence type="ECO:0000313" key="6">
    <source>
        <dbReference type="Proteomes" id="UP000030901"/>
    </source>
</evidence>
<evidence type="ECO:0000259" key="4">
    <source>
        <dbReference type="Pfam" id="PF13296"/>
    </source>
</evidence>
<dbReference type="Gene3D" id="3.55.50.10">
    <property type="entry name" value="Baseplate protein-like domains"/>
    <property type="match status" value="1"/>
</dbReference>
<dbReference type="Gene3D" id="2.30.110.50">
    <property type="match status" value="1"/>
</dbReference>
<dbReference type="Gene3D" id="4.10.220.110">
    <property type="match status" value="1"/>
</dbReference>
<dbReference type="EMBL" id="CP009056">
    <property type="protein sequence ID" value="AJA45606.1"/>
    <property type="molecule type" value="Genomic_DNA"/>
</dbReference>
<dbReference type="InterPro" id="IPR017847">
    <property type="entry name" value="T6SS_RhsGE_Vgr_subset"/>
</dbReference>
<dbReference type="InterPro" id="IPR018769">
    <property type="entry name" value="VgrG2_DUF2345"/>
</dbReference>